<dbReference type="EMBL" id="BLLF01001902">
    <property type="protein sequence ID" value="GFH21770.1"/>
    <property type="molecule type" value="Genomic_DNA"/>
</dbReference>
<evidence type="ECO:0000313" key="4">
    <source>
        <dbReference type="Proteomes" id="UP000485058"/>
    </source>
</evidence>
<keyword evidence="4" id="KW-1185">Reference proteome</keyword>
<comment type="caution">
    <text evidence="3">The sequence shown here is derived from an EMBL/GenBank/DDBJ whole genome shotgun (WGS) entry which is preliminary data.</text>
</comment>
<dbReference type="InterPro" id="IPR003347">
    <property type="entry name" value="JmjC_dom"/>
</dbReference>
<name>A0A699ZL33_HAELA</name>
<proteinExistence type="predicted"/>
<dbReference type="GO" id="GO:0000987">
    <property type="term" value="F:cis-regulatory region sequence-specific DNA binding"/>
    <property type="evidence" value="ECO:0007669"/>
    <property type="project" value="TreeGrafter"/>
</dbReference>
<accession>A0A699ZL33</accession>
<dbReference type="SUPFAM" id="SSF51197">
    <property type="entry name" value="Clavaminate synthase-like"/>
    <property type="match status" value="1"/>
</dbReference>
<dbReference type="AlphaFoldDB" id="A0A699ZL33"/>
<dbReference type="InterPro" id="IPR050910">
    <property type="entry name" value="JMJD6_ArgDemeth/LysHydrox"/>
</dbReference>
<dbReference type="PANTHER" id="PTHR12480:SF21">
    <property type="entry name" value="JMJC DOMAIN-CONTAINING PROTEIN 8"/>
    <property type="match status" value="1"/>
</dbReference>
<dbReference type="PANTHER" id="PTHR12480">
    <property type="entry name" value="ARGININE DEMETHYLASE AND LYSYL-HYDROXYLASE JMJD"/>
    <property type="match status" value="1"/>
</dbReference>
<evidence type="ECO:0000256" key="1">
    <source>
        <dbReference type="SAM" id="SignalP"/>
    </source>
</evidence>
<feature type="non-terminal residue" evidence="3">
    <location>
        <position position="1"/>
    </location>
</feature>
<feature type="domain" description="JmjC" evidence="2">
    <location>
        <begin position="1"/>
        <end position="42"/>
    </location>
</feature>
<gene>
    <name evidence="3" type="ORF">HaLaN_19135</name>
</gene>
<organism evidence="3 4">
    <name type="scientific">Haematococcus lacustris</name>
    <name type="common">Green alga</name>
    <name type="synonym">Haematococcus pluvialis</name>
    <dbReference type="NCBI Taxonomy" id="44745"/>
    <lineage>
        <taxon>Eukaryota</taxon>
        <taxon>Viridiplantae</taxon>
        <taxon>Chlorophyta</taxon>
        <taxon>core chlorophytes</taxon>
        <taxon>Chlorophyceae</taxon>
        <taxon>CS clade</taxon>
        <taxon>Chlamydomonadales</taxon>
        <taxon>Haematococcaceae</taxon>
        <taxon>Haematococcus</taxon>
    </lineage>
</organism>
<feature type="chain" id="PRO_5025479708" description="JmjC domain-containing protein" evidence="1">
    <location>
        <begin position="23"/>
        <end position="95"/>
    </location>
</feature>
<dbReference type="PROSITE" id="PS51184">
    <property type="entry name" value="JMJC"/>
    <property type="match status" value="1"/>
</dbReference>
<evidence type="ECO:0000259" key="2">
    <source>
        <dbReference type="PROSITE" id="PS51184"/>
    </source>
</evidence>
<evidence type="ECO:0000313" key="3">
    <source>
        <dbReference type="EMBL" id="GFH21770.1"/>
    </source>
</evidence>
<dbReference type="GO" id="GO:0005634">
    <property type="term" value="C:nucleus"/>
    <property type="evidence" value="ECO:0007669"/>
    <property type="project" value="TreeGrafter"/>
</dbReference>
<protein>
    <recommendedName>
        <fullName evidence="2">JmjC domain-containing protein</fullName>
    </recommendedName>
</protein>
<keyword evidence="1" id="KW-0732">Signal</keyword>
<feature type="signal peptide" evidence="1">
    <location>
        <begin position="1"/>
        <end position="22"/>
    </location>
</feature>
<dbReference type="Gene3D" id="2.60.120.650">
    <property type="entry name" value="Cupin"/>
    <property type="match status" value="1"/>
</dbReference>
<reference evidence="3 4" key="1">
    <citation type="submission" date="2020-02" db="EMBL/GenBank/DDBJ databases">
        <title>Draft genome sequence of Haematococcus lacustris strain NIES-144.</title>
        <authorList>
            <person name="Morimoto D."/>
            <person name="Nakagawa S."/>
            <person name="Yoshida T."/>
            <person name="Sawayama S."/>
        </authorList>
    </citation>
    <scope>NUCLEOTIDE SEQUENCE [LARGE SCALE GENOMIC DNA]</scope>
    <source>
        <strain evidence="3 4">NIES-144</strain>
    </source>
</reference>
<sequence length="95" mass="10787">MFVPRGWWHACLNLDTLTVAVTQNFVSSVNLAQVLDFLRPGRAELVSGCSHDQRGKLHDMFVAGLARERPDLLKQIERRMAAARAKVERDQRLSD</sequence>
<dbReference type="Proteomes" id="UP000485058">
    <property type="component" value="Unassembled WGS sequence"/>
</dbReference>